<feature type="region of interest" description="Disordered" evidence="1">
    <location>
        <begin position="1"/>
        <end position="91"/>
    </location>
</feature>
<evidence type="ECO:0000313" key="2">
    <source>
        <dbReference type="EMBL" id="KAF2842014.1"/>
    </source>
</evidence>
<feature type="compositionally biased region" description="Basic and acidic residues" evidence="1">
    <location>
        <begin position="30"/>
        <end position="60"/>
    </location>
</feature>
<reference evidence="2" key="1">
    <citation type="journal article" date="2020" name="Stud. Mycol.">
        <title>101 Dothideomycetes genomes: a test case for predicting lifestyles and emergence of pathogens.</title>
        <authorList>
            <person name="Haridas S."/>
            <person name="Albert R."/>
            <person name="Binder M."/>
            <person name="Bloem J."/>
            <person name="Labutti K."/>
            <person name="Salamov A."/>
            <person name="Andreopoulos B."/>
            <person name="Baker S."/>
            <person name="Barry K."/>
            <person name="Bills G."/>
            <person name="Bluhm B."/>
            <person name="Cannon C."/>
            <person name="Castanera R."/>
            <person name="Culley D."/>
            <person name="Daum C."/>
            <person name="Ezra D."/>
            <person name="Gonzalez J."/>
            <person name="Henrissat B."/>
            <person name="Kuo A."/>
            <person name="Liang C."/>
            <person name="Lipzen A."/>
            <person name="Lutzoni F."/>
            <person name="Magnuson J."/>
            <person name="Mondo S."/>
            <person name="Nolan M."/>
            <person name="Ohm R."/>
            <person name="Pangilinan J."/>
            <person name="Park H.-J."/>
            <person name="Ramirez L."/>
            <person name="Alfaro M."/>
            <person name="Sun H."/>
            <person name="Tritt A."/>
            <person name="Yoshinaga Y."/>
            <person name="Zwiers L.-H."/>
            <person name="Turgeon B."/>
            <person name="Goodwin S."/>
            <person name="Spatafora J."/>
            <person name="Crous P."/>
            <person name="Grigoriev I."/>
        </authorList>
    </citation>
    <scope>NUCLEOTIDE SEQUENCE</scope>
    <source>
        <strain evidence="2">CBS 101060</strain>
    </source>
</reference>
<proteinExistence type="predicted"/>
<name>A0A9P4SGQ8_9PEZI</name>
<gene>
    <name evidence="2" type="ORF">M501DRAFT_1013383</name>
</gene>
<feature type="compositionally biased region" description="Basic residues" evidence="1">
    <location>
        <begin position="204"/>
        <end position="214"/>
    </location>
</feature>
<feature type="region of interest" description="Disordered" evidence="1">
    <location>
        <begin position="103"/>
        <end position="232"/>
    </location>
</feature>
<feature type="compositionally biased region" description="Polar residues" evidence="1">
    <location>
        <begin position="124"/>
        <end position="139"/>
    </location>
</feature>
<dbReference type="AlphaFoldDB" id="A0A9P4SGQ8"/>
<sequence length="232" mass="25203">MKDGEDSSLPPEQLKTPAKDPTPKTKKSAPPKEKSSAKEKSVSSRKADGAAKKVNPEPKEPTSQLAPESLRRSNRDRTGKRKLSAIWRESYIDRVEAKVAKNKANATANGSVDGPADEGVVDTGNATSVDQHTNTSSIQKNDEADNEPTPARPAKRARYAAPVLSNYSLRKTRARSNRNATESSKKVDDNKATQKTQYNEIKVVTKKSTSKTGKRLGLTDTTKATLGEDEDV</sequence>
<keyword evidence="3" id="KW-1185">Reference proteome</keyword>
<dbReference type="Proteomes" id="UP000799429">
    <property type="component" value="Unassembled WGS sequence"/>
</dbReference>
<comment type="caution">
    <text evidence="2">The sequence shown here is derived from an EMBL/GenBank/DDBJ whole genome shotgun (WGS) entry which is preliminary data.</text>
</comment>
<protein>
    <submittedName>
        <fullName evidence="2">Uncharacterized protein</fullName>
    </submittedName>
</protein>
<accession>A0A9P4SGQ8</accession>
<organism evidence="2 3">
    <name type="scientific">Patellaria atrata CBS 101060</name>
    <dbReference type="NCBI Taxonomy" id="1346257"/>
    <lineage>
        <taxon>Eukaryota</taxon>
        <taxon>Fungi</taxon>
        <taxon>Dikarya</taxon>
        <taxon>Ascomycota</taxon>
        <taxon>Pezizomycotina</taxon>
        <taxon>Dothideomycetes</taxon>
        <taxon>Dothideomycetes incertae sedis</taxon>
        <taxon>Patellariales</taxon>
        <taxon>Patellariaceae</taxon>
        <taxon>Patellaria</taxon>
    </lineage>
</organism>
<dbReference type="EMBL" id="MU006090">
    <property type="protein sequence ID" value="KAF2842014.1"/>
    <property type="molecule type" value="Genomic_DNA"/>
</dbReference>
<evidence type="ECO:0000256" key="1">
    <source>
        <dbReference type="SAM" id="MobiDB-lite"/>
    </source>
</evidence>
<feature type="compositionally biased region" description="Basic and acidic residues" evidence="1">
    <location>
        <begin position="183"/>
        <end position="192"/>
    </location>
</feature>
<evidence type="ECO:0000313" key="3">
    <source>
        <dbReference type="Proteomes" id="UP000799429"/>
    </source>
</evidence>